<sequence>MPTLRRSHVLPTLCALALLGMAPLASADLFGSPEDIARSWLGRDAGELMMQWPVDRCLYTSENTETHETAYTYNFGTEAHYRTDYWTTQGPMIGMVGGGNGVAATPIFQQDQHSQTTFVPAEHHCEITFIANAEGVITRYDFAGSKCQPYIRSWGRPKKKK</sequence>
<proteinExistence type="predicted"/>
<dbReference type="EMBL" id="MIGX01000090">
    <property type="protein sequence ID" value="PPT87434.1"/>
    <property type="molecule type" value="Genomic_DNA"/>
</dbReference>
<evidence type="ECO:0000313" key="3">
    <source>
        <dbReference type="Proteomes" id="UP000239898"/>
    </source>
</evidence>
<keyword evidence="1" id="KW-0732">Signal</keyword>
<dbReference type="OrthoDB" id="5954498at2"/>
<feature type="chain" id="PRO_5015422896" evidence="1">
    <location>
        <begin position="28"/>
        <end position="161"/>
    </location>
</feature>
<dbReference type="RefSeq" id="WP_128421199.1">
    <property type="nucleotide sequence ID" value="NZ_CP049017.1"/>
</dbReference>
<feature type="signal peptide" evidence="1">
    <location>
        <begin position="1"/>
        <end position="27"/>
    </location>
</feature>
<keyword evidence="3" id="KW-1185">Reference proteome</keyword>
<dbReference type="AlphaFoldDB" id="A0A2S6ZCC7"/>
<protein>
    <submittedName>
        <fullName evidence="2">Uncharacterized protein</fullName>
    </submittedName>
</protein>
<evidence type="ECO:0000313" key="2">
    <source>
        <dbReference type="EMBL" id="PPT87434.1"/>
    </source>
</evidence>
<dbReference type="Proteomes" id="UP000239898">
    <property type="component" value="Unassembled WGS sequence"/>
</dbReference>
<accession>A0A2S6ZCC7</accession>
<gene>
    <name evidence="2" type="ORF">XthCFBP4691_15295</name>
</gene>
<organism evidence="2 3">
    <name type="scientific">Xanthomonas theicola</name>
    <dbReference type="NCBI Taxonomy" id="56464"/>
    <lineage>
        <taxon>Bacteria</taxon>
        <taxon>Pseudomonadati</taxon>
        <taxon>Pseudomonadota</taxon>
        <taxon>Gammaproteobacteria</taxon>
        <taxon>Lysobacterales</taxon>
        <taxon>Lysobacteraceae</taxon>
        <taxon>Xanthomonas</taxon>
    </lineage>
</organism>
<evidence type="ECO:0000256" key="1">
    <source>
        <dbReference type="SAM" id="SignalP"/>
    </source>
</evidence>
<name>A0A2S6ZCC7_9XANT</name>
<reference evidence="2 3" key="1">
    <citation type="submission" date="2016-08" db="EMBL/GenBank/DDBJ databases">
        <title>Evolution of the type three secretion system and type three effector repertoires in Xanthomonas.</title>
        <authorList>
            <person name="Merda D."/>
            <person name="Briand M."/>
            <person name="Bosis E."/>
            <person name="Rousseau C."/>
            <person name="Portier P."/>
            <person name="Jacques M.-A."/>
            <person name="Fischer-Le Saux M."/>
        </authorList>
    </citation>
    <scope>NUCLEOTIDE SEQUENCE [LARGE SCALE GENOMIC DNA]</scope>
    <source>
        <strain evidence="2 3">CFBP 4691</strain>
    </source>
</reference>
<comment type="caution">
    <text evidence="2">The sequence shown here is derived from an EMBL/GenBank/DDBJ whole genome shotgun (WGS) entry which is preliminary data.</text>
</comment>